<proteinExistence type="predicted"/>
<evidence type="ECO:0000313" key="2">
    <source>
        <dbReference type="EMBL" id="CAJ0933255.1"/>
    </source>
</evidence>
<sequence length="110" mass="12684">QKQNLIIQELRQKLNELDIERNRHLDTARRQKSEIAFGLERENRLKQELEAATKRVTSLAEDIEAERAAHLESKFNAEIIQVAHKSQSGYSEIHYSSCNGGVHCRANNQM</sequence>
<feature type="non-terminal residue" evidence="2">
    <location>
        <position position="1"/>
    </location>
</feature>
<feature type="coiled-coil region" evidence="1">
    <location>
        <begin position="7"/>
        <end position="69"/>
    </location>
</feature>
<dbReference type="EMBL" id="CAUEEQ010009173">
    <property type="protein sequence ID" value="CAJ0933255.1"/>
    <property type="molecule type" value="Genomic_DNA"/>
</dbReference>
<comment type="caution">
    <text evidence="2">The sequence shown here is derived from an EMBL/GenBank/DDBJ whole genome shotgun (WGS) entry which is preliminary data.</text>
</comment>
<dbReference type="Proteomes" id="UP001176940">
    <property type="component" value="Unassembled WGS sequence"/>
</dbReference>
<name>A0ABN9L7Y2_9NEOB</name>
<organism evidence="2 3">
    <name type="scientific">Ranitomeya imitator</name>
    <name type="common">mimic poison frog</name>
    <dbReference type="NCBI Taxonomy" id="111125"/>
    <lineage>
        <taxon>Eukaryota</taxon>
        <taxon>Metazoa</taxon>
        <taxon>Chordata</taxon>
        <taxon>Craniata</taxon>
        <taxon>Vertebrata</taxon>
        <taxon>Euteleostomi</taxon>
        <taxon>Amphibia</taxon>
        <taxon>Batrachia</taxon>
        <taxon>Anura</taxon>
        <taxon>Neobatrachia</taxon>
        <taxon>Hyloidea</taxon>
        <taxon>Dendrobatidae</taxon>
        <taxon>Dendrobatinae</taxon>
        <taxon>Ranitomeya</taxon>
    </lineage>
</organism>
<evidence type="ECO:0000256" key="1">
    <source>
        <dbReference type="SAM" id="Coils"/>
    </source>
</evidence>
<keyword evidence="1" id="KW-0175">Coiled coil</keyword>
<reference evidence="2" key="1">
    <citation type="submission" date="2023-07" db="EMBL/GenBank/DDBJ databases">
        <authorList>
            <person name="Stuckert A."/>
        </authorList>
    </citation>
    <scope>NUCLEOTIDE SEQUENCE</scope>
</reference>
<dbReference type="PANTHER" id="PTHR37476:SF1">
    <property type="entry name" value="COILED-COIL DOMAIN-CONTAINING PROTEIN 171"/>
    <property type="match status" value="1"/>
</dbReference>
<protein>
    <submittedName>
        <fullName evidence="2">Uncharacterized protein</fullName>
    </submittedName>
</protein>
<gene>
    <name evidence="2" type="ORF">RIMI_LOCUS5393400</name>
</gene>
<accession>A0ABN9L7Y2</accession>
<keyword evidence="3" id="KW-1185">Reference proteome</keyword>
<dbReference type="PANTHER" id="PTHR37476">
    <property type="entry name" value="COILED-COIL DOMAIN-CONTAINING PROTEIN 171"/>
    <property type="match status" value="1"/>
</dbReference>
<evidence type="ECO:0000313" key="3">
    <source>
        <dbReference type="Proteomes" id="UP001176940"/>
    </source>
</evidence>